<name>A0A2U3L2P0_9BACT</name>
<dbReference type="InterPro" id="IPR033403">
    <property type="entry name" value="DUF5110"/>
</dbReference>
<dbReference type="Proteomes" id="UP000238701">
    <property type="component" value="Unassembled WGS sequence"/>
</dbReference>
<reference evidence="8" key="1">
    <citation type="submission" date="2018-02" db="EMBL/GenBank/DDBJ databases">
        <authorList>
            <person name="Hausmann B."/>
        </authorList>
    </citation>
    <scope>NUCLEOTIDE SEQUENCE [LARGE SCALE GENOMIC DNA]</scope>
    <source>
        <strain evidence="8">Peat soil MAG SbA1</strain>
    </source>
</reference>
<dbReference type="Gene3D" id="2.60.40.1760">
    <property type="entry name" value="glycosyl hydrolase (family 31)"/>
    <property type="match status" value="1"/>
</dbReference>
<dbReference type="EMBL" id="OMOD01000159">
    <property type="protein sequence ID" value="SPF46110.1"/>
    <property type="molecule type" value="Genomic_DNA"/>
</dbReference>
<evidence type="ECO:0000259" key="4">
    <source>
        <dbReference type="Pfam" id="PF13802"/>
    </source>
</evidence>
<dbReference type="InterPro" id="IPR025887">
    <property type="entry name" value="Glyco_hydro_31_N_dom"/>
</dbReference>
<dbReference type="PANTHER" id="PTHR43863">
    <property type="entry name" value="HYDROLASE, PUTATIVE (AFU_ORTHOLOGUE AFUA_1G03140)-RELATED"/>
    <property type="match status" value="1"/>
</dbReference>
<evidence type="ECO:0000259" key="3">
    <source>
        <dbReference type="Pfam" id="PF01055"/>
    </source>
</evidence>
<evidence type="ECO:0000256" key="1">
    <source>
        <dbReference type="ARBA" id="ARBA00007806"/>
    </source>
</evidence>
<dbReference type="Pfam" id="PF13802">
    <property type="entry name" value="Gal_mutarotas_2"/>
    <property type="match status" value="1"/>
</dbReference>
<dbReference type="InterPro" id="IPR051816">
    <property type="entry name" value="Glycosyl_Hydrolase_31"/>
</dbReference>
<dbReference type="InterPro" id="IPR013780">
    <property type="entry name" value="Glyco_hydro_b"/>
</dbReference>
<dbReference type="CDD" id="cd14752">
    <property type="entry name" value="GH31_N"/>
    <property type="match status" value="1"/>
</dbReference>
<comment type="similarity">
    <text evidence="1 2">Belongs to the glycosyl hydrolase 31 family.</text>
</comment>
<dbReference type="InterPro" id="IPR011013">
    <property type="entry name" value="Gal_mutarotase_sf_dom"/>
</dbReference>
<accession>A0A2U3L2P0</accession>
<feature type="domain" description="DUF5110" evidence="5">
    <location>
        <begin position="763"/>
        <end position="804"/>
    </location>
</feature>
<dbReference type="Gene3D" id="2.60.40.1180">
    <property type="entry name" value="Golgi alpha-mannosidase II"/>
    <property type="match status" value="2"/>
</dbReference>
<proteinExistence type="inferred from homology"/>
<keyword evidence="2 7" id="KW-0378">Hydrolase</keyword>
<dbReference type="GO" id="GO:0030246">
    <property type="term" value="F:carbohydrate binding"/>
    <property type="evidence" value="ECO:0007669"/>
    <property type="project" value="InterPro"/>
</dbReference>
<dbReference type="SUPFAM" id="SSF51445">
    <property type="entry name" value="(Trans)glycosidases"/>
    <property type="match status" value="1"/>
</dbReference>
<evidence type="ECO:0000259" key="6">
    <source>
        <dbReference type="Pfam" id="PF21365"/>
    </source>
</evidence>
<dbReference type="InterPro" id="IPR000322">
    <property type="entry name" value="Glyco_hydro_31_TIM"/>
</dbReference>
<dbReference type="SUPFAM" id="SSF51011">
    <property type="entry name" value="Glycosyl hydrolase domain"/>
    <property type="match status" value="1"/>
</dbReference>
<dbReference type="Pfam" id="PF21365">
    <property type="entry name" value="Glyco_hydro_31_3rd"/>
    <property type="match status" value="1"/>
</dbReference>
<dbReference type="SUPFAM" id="SSF74650">
    <property type="entry name" value="Galactose mutarotase-like"/>
    <property type="match status" value="1"/>
</dbReference>
<dbReference type="PANTHER" id="PTHR43863:SF2">
    <property type="entry name" value="MALTASE-GLUCOAMYLASE"/>
    <property type="match status" value="1"/>
</dbReference>
<dbReference type="CDD" id="cd06591">
    <property type="entry name" value="GH31_xylosidase_XylS"/>
    <property type="match status" value="1"/>
</dbReference>
<gene>
    <name evidence="7" type="ORF">SBA1_630059</name>
</gene>
<feature type="domain" description="Glycoside hydrolase family 31 TIM barrel" evidence="3">
    <location>
        <begin position="308"/>
        <end position="650"/>
    </location>
</feature>
<organism evidence="7 8">
    <name type="scientific">Candidatus Sulfotelmatobacter kueseliae</name>
    <dbReference type="NCBI Taxonomy" id="2042962"/>
    <lineage>
        <taxon>Bacteria</taxon>
        <taxon>Pseudomonadati</taxon>
        <taxon>Acidobacteriota</taxon>
        <taxon>Terriglobia</taxon>
        <taxon>Terriglobales</taxon>
        <taxon>Candidatus Korobacteraceae</taxon>
        <taxon>Candidatus Sulfotelmatobacter</taxon>
    </lineage>
</organism>
<dbReference type="GO" id="GO:0005975">
    <property type="term" value="P:carbohydrate metabolic process"/>
    <property type="evidence" value="ECO:0007669"/>
    <property type="project" value="InterPro"/>
</dbReference>
<dbReference type="InterPro" id="IPR017853">
    <property type="entry name" value="GH"/>
</dbReference>
<dbReference type="Pfam" id="PF01055">
    <property type="entry name" value="Glyco_hydro_31_2nd"/>
    <property type="match status" value="1"/>
</dbReference>
<evidence type="ECO:0000313" key="7">
    <source>
        <dbReference type="EMBL" id="SPF46110.1"/>
    </source>
</evidence>
<dbReference type="InterPro" id="IPR048395">
    <property type="entry name" value="Glyco_hydro_31_C"/>
</dbReference>
<dbReference type="EC" id="3.2.1.20" evidence="7"/>
<dbReference type="GO" id="GO:0004558">
    <property type="term" value="F:alpha-1,4-glucosidase activity"/>
    <property type="evidence" value="ECO:0007669"/>
    <property type="project" value="UniProtKB-EC"/>
</dbReference>
<keyword evidence="2 7" id="KW-0326">Glycosidase</keyword>
<dbReference type="Pfam" id="PF17137">
    <property type="entry name" value="DUF5110"/>
    <property type="match status" value="1"/>
</dbReference>
<evidence type="ECO:0000259" key="5">
    <source>
        <dbReference type="Pfam" id="PF17137"/>
    </source>
</evidence>
<feature type="domain" description="Glycoside hydrolase family 31 N-terminal" evidence="4">
    <location>
        <begin position="161"/>
        <end position="265"/>
    </location>
</feature>
<sequence>MEISCLMGEWSCGGRGSRMDPRFAWKTLAHRLGCVLLTLSLGGVATAQSAPLVLERDGRVISLEPYATNIVRVTMSIDKAWATGAPGYGFVAKPSAGEWTHEREAEGGDVFRSARMVVRLAPGDLPAEKLPQPMPLDALNRQLRERYFGGGGGQGPYDDALLVTTPGGKMLLHMHTWTMAPERADVAQQDAGAKGYSVAAIFDSPADEHYYGLGQQQKGWMDLRDHEIRCWHDYSAIGGEDVGVPFMLSSRGYGLVWDNPSKTTVVLGVNERNTWSSEVGDRVSYFVIAGDTSDEIYEGYRLLTGVTHMLPKAAYGYIQSKAIYPTQEQVLDVAKQYRQKKLPLDVMVVDFLNMTKQGELDLDPERWPDPAGMNRALHTMGVSTLLSVWPHFSRSTQFYDMLQNNGWLIHTRDGKPDPGWTKEAIGPNLDTTNPDAAKWFWEKIRDRYVKPYGFDYLWLDETEPDIDPAEDVFSIGSGIRFYNVYPLFHTASAYEGFRRDFGDSRRVMILARAAYLGAQRNGTVFWSSDIVSTWDMLKRSIPAGLNFAATGLPYWDTDIAGFFSPKIPADYRAGHKPLIDGSDAHDTIANYEDYPELFVRWFEWGAFQPVMRAHGERAHNEVWSYGKQAEPILAKYLKLRYQLLPYTYSLAYRSYQTGAPYMRALFMDFPADPKVADIPDEYMYGPAFLVAPVTEQGATHRTVYLPAGCDWYNYWTNERLHGGQTIVADSPIDTLPLFVKAGSIVPLGSEVESTQQTQTIASVRVYPGANGSFVLFEDDGKTYAYEKGSGSITKLTWDDAAHQLRHEGASASSELAKAIVVVIGR</sequence>
<dbReference type="AlphaFoldDB" id="A0A2U3L2P0"/>
<dbReference type="Gene3D" id="3.20.20.80">
    <property type="entry name" value="Glycosidases"/>
    <property type="match status" value="1"/>
</dbReference>
<feature type="domain" description="Glycosyl hydrolase family 31 C-terminal" evidence="6">
    <location>
        <begin position="658"/>
        <end position="745"/>
    </location>
</feature>
<protein>
    <submittedName>
        <fullName evidence="7">Alpha-glucosidase</fullName>
        <ecNumber evidence="7">3.2.1.20</ecNumber>
    </submittedName>
</protein>
<evidence type="ECO:0000313" key="8">
    <source>
        <dbReference type="Proteomes" id="UP000238701"/>
    </source>
</evidence>
<evidence type="ECO:0000256" key="2">
    <source>
        <dbReference type="RuleBase" id="RU361185"/>
    </source>
</evidence>